<accession>A0ACC0NLT4</accession>
<dbReference type="Proteomes" id="UP001062846">
    <property type="component" value="Chromosome 5"/>
</dbReference>
<evidence type="ECO:0000313" key="1">
    <source>
        <dbReference type="EMBL" id="KAI8554240.1"/>
    </source>
</evidence>
<dbReference type="EMBL" id="CM046392">
    <property type="protein sequence ID" value="KAI8554240.1"/>
    <property type="molecule type" value="Genomic_DNA"/>
</dbReference>
<keyword evidence="2" id="KW-1185">Reference proteome</keyword>
<organism evidence="1 2">
    <name type="scientific">Rhododendron molle</name>
    <name type="common">Chinese azalea</name>
    <name type="synonym">Azalea mollis</name>
    <dbReference type="NCBI Taxonomy" id="49168"/>
    <lineage>
        <taxon>Eukaryota</taxon>
        <taxon>Viridiplantae</taxon>
        <taxon>Streptophyta</taxon>
        <taxon>Embryophyta</taxon>
        <taxon>Tracheophyta</taxon>
        <taxon>Spermatophyta</taxon>
        <taxon>Magnoliopsida</taxon>
        <taxon>eudicotyledons</taxon>
        <taxon>Gunneridae</taxon>
        <taxon>Pentapetalae</taxon>
        <taxon>asterids</taxon>
        <taxon>Ericales</taxon>
        <taxon>Ericaceae</taxon>
        <taxon>Ericoideae</taxon>
        <taxon>Rhodoreae</taxon>
        <taxon>Rhododendron</taxon>
    </lineage>
</organism>
<reference evidence="1" key="1">
    <citation type="submission" date="2022-02" db="EMBL/GenBank/DDBJ databases">
        <title>Plant Genome Project.</title>
        <authorList>
            <person name="Zhang R.-G."/>
        </authorList>
    </citation>
    <scope>NUCLEOTIDE SEQUENCE</scope>
    <source>
        <strain evidence="1">AT1</strain>
    </source>
</reference>
<sequence>MVRSITMKIWDKFGISDVLTNDSGFFFFVFAHDGDLFKVLEAGPWLIGGKLLVLKKWQPHMALIKEQLQTVPIWVHFYNVPFEYWTACGLSYIASSVGKPLYCDEVTAKCKRMNFAKVCVEVNLDSSFPESIDLYCPNGDTVLVNIKYPWLPFKCMGCRIFGHSDAYCPVKPKSAPVVVPPVVGTSVQDVTGGMVSFALGLSFGSLGGIQSGVATSPIREGSSAVLRSSPGFPKPVSASNIEKVSTQTPSRILICDNDAIEKVVNHYSKEPDLVHTNSEKQPLVDSLFPSELDLKDIGFVTSPIVGDALSSNRFSPLAVKENDKVSGCSDPVISSSAALSKVVGESVSGTSVLPMGIVVDSPVLQVVKGRNKGKGAGRKPKFPQ</sequence>
<comment type="caution">
    <text evidence="1">The sequence shown here is derived from an EMBL/GenBank/DDBJ whole genome shotgun (WGS) entry which is preliminary data.</text>
</comment>
<name>A0ACC0NLT4_RHOML</name>
<gene>
    <name evidence="1" type="ORF">RHMOL_Rhmol05G0083100</name>
</gene>
<proteinExistence type="predicted"/>
<protein>
    <submittedName>
        <fullName evidence="1">Uncharacterized protein</fullName>
    </submittedName>
</protein>
<evidence type="ECO:0000313" key="2">
    <source>
        <dbReference type="Proteomes" id="UP001062846"/>
    </source>
</evidence>